<sequence length="156" mass="16205">MAIQFLDERLSTLLIDSSGTELLSDTPLLIGDIGLQVVAAQLVPEHLTSVRVSLTGIVGIVSIEGPEEISLNFTISIERNGTDTFGFGTVIFEEDVIAFGGGALTPLVVVAGDFPPADVVMAGEIRYTMFVSVLMGTPTLTGPVTFNGSAATGTTT</sequence>
<dbReference type="RefSeq" id="WP_089523358.1">
    <property type="nucleotide sequence ID" value="NZ_NMUQ01000001.1"/>
</dbReference>
<protein>
    <recommendedName>
        <fullName evidence="3">Exosporium leader peptide</fullName>
    </recommendedName>
</protein>
<comment type="caution">
    <text evidence="1">The sequence shown here is derived from an EMBL/GenBank/DDBJ whole genome shotgun (WGS) entry which is preliminary data.</text>
</comment>
<dbReference type="AlphaFoldDB" id="A0A229P2U8"/>
<proteinExistence type="predicted"/>
<keyword evidence="2" id="KW-1185">Reference proteome</keyword>
<reference evidence="1 2" key="1">
    <citation type="submission" date="2017-07" db="EMBL/GenBank/DDBJ databases">
        <title>Paenibacillus herberti R33 genome sequencing and assembly.</title>
        <authorList>
            <person name="Su W."/>
        </authorList>
    </citation>
    <scope>NUCLEOTIDE SEQUENCE [LARGE SCALE GENOMIC DNA]</scope>
    <source>
        <strain evidence="1 2">R33</strain>
    </source>
</reference>
<organism evidence="1 2">
    <name type="scientific">Paenibacillus herberti</name>
    <dbReference type="NCBI Taxonomy" id="1619309"/>
    <lineage>
        <taxon>Bacteria</taxon>
        <taxon>Bacillati</taxon>
        <taxon>Bacillota</taxon>
        <taxon>Bacilli</taxon>
        <taxon>Bacillales</taxon>
        <taxon>Paenibacillaceae</taxon>
        <taxon>Paenibacillus</taxon>
    </lineage>
</organism>
<gene>
    <name evidence="1" type="ORF">CGZ75_06185</name>
</gene>
<evidence type="ECO:0000313" key="2">
    <source>
        <dbReference type="Proteomes" id="UP000215145"/>
    </source>
</evidence>
<accession>A0A229P2U8</accession>
<name>A0A229P2U8_9BACL</name>
<dbReference type="Proteomes" id="UP000215145">
    <property type="component" value="Unassembled WGS sequence"/>
</dbReference>
<evidence type="ECO:0008006" key="3">
    <source>
        <dbReference type="Google" id="ProtNLM"/>
    </source>
</evidence>
<dbReference type="EMBL" id="NMUQ01000001">
    <property type="protein sequence ID" value="OXM16274.1"/>
    <property type="molecule type" value="Genomic_DNA"/>
</dbReference>
<evidence type="ECO:0000313" key="1">
    <source>
        <dbReference type="EMBL" id="OXM16274.1"/>
    </source>
</evidence>
<dbReference type="OrthoDB" id="2604834at2"/>